<dbReference type="AlphaFoldDB" id="A0AAU9K6F6"/>
<accession>A0AAU9K6F6</accession>
<sequence>MKIPVLQSSFSLLVFSFKQLLSFCPSIWAVKFYSFCIWPMRIWKKWSCKRRGKRYKRNIRLGVEFIKKIR</sequence>
<keyword evidence="1" id="KW-1133">Transmembrane helix</keyword>
<proteinExistence type="predicted"/>
<evidence type="ECO:0000313" key="3">
    <source>
        <dbReference type="Proteomes" id="UP001162131"/>
    </source>
</evidence>
<evidence type="ECO:0000313" key="2">
    <source>
        <dbReference type="EMBL" id="CAG9335155.1"/>
    </source>
</evidence>
<name>A0AAU9K6F6_9CILI</name>
<organism evidence="2 3">
    <name type="scientific">Blepharisma stoltei</name>
    <dbReference type="NCBI Taxonomy" id="1481888"/>
    <lineage>
        <taxon>Eukaryota</taxon>
        <taxon>Sar</taxon>
        <taxon>Alveolata</taxon>
        <taxon>Ciliophora</taxon>
        <taxon>Postciliodesmatophora</taxon>
        <taxon>Heterotrichea</taxon>
        <taxon>Heterotrichida</taxon>
        <taxon>Blepharismidae</taxon>
        <taxon>Blepharisma</taxon>
    </lineage>
</organism>
<dbReference type="EMBL" id="CAJZBQ010000061">
    <property type="protein sequence ID" value="CAG9335155.1"/>
    <property type="molecule type" value="Genomic_DNA"/>
</dbReference>
<comment type="caution">
    <text evidence="2">The sequence shown here is derived from an EMBL/GenBank/DDBJ whole genome shotgun (WGS) entry which is preliminary data.</text>
</comment>
<dbReference type="Proteomes" id="UP001162131">
    <property type="component" value="Unassembled WGS sequence"/>
</dbReference>
<protein>
    <submittedName>
        <fullName evidence="2">Uncharacterized protein</fullName>
    </submittedName>
</protein>
<keyword evidence="3" id="KW-1185">Reference proteome</keyword>
<keyword evidence="1" id="KW-0812">Transmembrane</keyword>
<gene>
    <name evidence="2" type="ORF">BSTOLATCC_MIC63363</name>
</gene>
<reference evidence="2" key="1">
    <citation type="submission" date="2021-09" db="EMBL/GenBank/DDBJ databases">
        <authorList>
            <consortium name="AG Swart"/>
            <person name="Singh M."/>
            <person name="Singh A."/>
            <person name="Seah K."/>
            <person name="Emmerich C."/>
        </authorList>
    </citation>
    <scope>NUCLEOTIDE SEQUENCE</scope>
    <source>
        <strain evidence="2">ATCC30299</strain>
    </source>
</reference>
<evidence type="ECO:0000256" key="1">
    <source>
        <dbReference type="SAM" id="Phobius"/>
    </source>
</evidence>
<keyword evidence="1" id="KW-0472">Membrane</keyword>
<feature type="transmembrane region" description="Helical" evidence="1">
    <location>
        <begin position="20"/>
        <end position="43"/>
    </location>
</feature>